<dbReference type="GO" id="GO:0044695">
    <property type="term" value="C:Dsc E3 ubiquitin ligase complex"/>
    <property type="evidence" value="ECO:0007669"/>
    <property type="project" value="EnsemblFungi"/>
</dbReference>
<dbReference type="PANTHER" id="PTHR23322:SF103">
    <property type="entry name" value="UBX DOMAIN-CONTAINING PROTEIN 3"/>
    <property type="match status" value="1"/>
</dbReference>
<dbReference type="RefSeq" id="XP_022462485.1">
    <property type="nucleotide sequence ID" value="XM_022610096.1"/>
</dbReference>
<dbReference type="InterPro" id="IPR029071">
    <property type="entry name" value="Ubiquitin-like_domsf"/>
</dbReference>
<dbReference type="Proteomes" id="UP000006310">
    <property type="component" value="Chromosome 1"/>
</dbReference>
<dbReference type="Gene3D" id="3.40.30.10">
    <property type="entry name" value="Glutaredoxin"/>
    <property type="match status" value="1"/>
</dbReference>
<evidence type="ECO:0000259" key="3">
    <source>
        <dbReference type="PROSITE" id="PS50033"/>
    </source>
</evidence>
<dbReference type="SMART" id="SM00166">
    <property type="entry name" value="UBX"/>
    <property type="match status" value="1"/>
</dbReference>
<dbReference type="GO" id="GO:0005783">
    <property type="term" value="C:endoplasmic reticulum"/>
    <property type="evidence" value="ECO:0007669"/>
    <property type="project" value="TreeGrafter"/>
</dbReference>
<dbReference type="SUPFAM" id="SSF54236">
    <property type="entry name" value="Ubiquitin-like"/>
    <property type="match status" value="1"/>
</dbReference>
<evidence type="ECO:0000256" key="1">
    <source>
        <dbReference type="SAM" id="MobiDB-lite"/>
    </source>
</evidence>
<dbReference type="eggNOG" id="KOG1363">
    <property type="taxonomic scope" value="Eukaryota"/>
</dbReference>
<accession>J7S2L4</accession>
<dbReference type="OMA" id="FFQGSYT"/>
<gene>
    <name evidence="4" type="primary">KNAG0A05760</name>
    <name evidence="4" type="ordered locus">KNAG_0A05760</name>
</gene>
<keyword evidence="2" id="KW-0812">Transmembrane</keyword>
<dbReference type="Gene3D" id="3.10.20.90">
    <property type="entry name" value="Phosphatidylinositol 3-kinase Catalytic Subunit, Chain A, domain 1"/>
    <property type="match status" value="1"/>
</dbReference>
<feature type="region of interest" description="Disordered" evidence="1">
    <location>
        <begin position="1"/>
        <end position="23"/>
    </location>
</feature>
<evidence type="ECO:0000313" key="4">
    <source>
        <dbReference type="EMBL" id="CCK68239.1"/>
    </source>
</evidence>
<keyword evidence="2" id="KW-1133">Transmembrane helix</keyword>
<organism evidence="4 5">
    <name type="scientific">Huiozyma naganishii (strain ATCC MYA-139 / BCRC 22969 / CBS 8797 / KCTC 17520 / NBRC 10181 / NCYC 3082 / Yp74L-3)</name>
    <name type="common">Yeast</name>
    <name type="synonym">Kazachstania naganishii</name>
    <dbReference type="NCBI Taxonomy" id="1071383"/>
    <lineage>
        <taxon>Eukaryota</taxon>
        <taxon>Fungi</taxon>
        <taxon>Dikarya</taxon>
        <taxon>Ascomycota</taxon>
        <taxon>Saccharomycotina</taxon>
        <taxon>Saccharomycetes</taxon>
        <taxon>Saccharomycetales</taxon>
        <taxon>Saccharomycetaceae</taxon>
        <taxon>Huiozyma</taxon>
    </lineage>
</organism>
<dbReference type="GO" id="GO:0043130">
    <property type="term" value="F:ubiquitin binding"/>
    <property type="evidence" value="ECO:0007669"/>
    <property type="project" value="TreeGrafter"/>
</dbReference>
<dbReference type="InterPro" id="IPR036249">
    <property type="entry name" value="Thioredoxin-like_sf"/>
</dbReference>
<evidence type="ECO:0000313" key="5">
    <source>
        <dbReference type="Proteomes" id="UP000006310"/>
    </source>
</evidence>
<dbReference type="SMART" id="SM00594">
    <property type="entry name" value="UAS"/>
    <property type="match status" value="1"/>
</dbReference>
<dbReference type="SUPFAM" id="SSF52833">
    <property type="entry name" value="Thioredoxin-like"/>
    <property type="match status" value="1"/>
</dbReference>
<evidence type="ECO:0000256" key="2">
    <source>
        <dbReference type="SAM" id="Phobius"/>
    </source>
</evidence>
<dbReference type="PROSITE" id="PS50033">
    <property type="entry name" value="UBX"/>
    <property type="match status" value="1"/>
</dbReference>
<dbReference type="AlphaFoldDB" id="J7S2L4"/>
<keyword evidence="5" id="KW-1185">Reference proteome</keyword>
<proteinExistence type="predicted"/>
<feature type="compositionally biased region" description="Gly residues" evidence="1">
    <location>
        <begin position="1"/>
        <end position="13"/>
    </location>
</feature>
<dbReference type="GO" id="GO:0030136">
    <property type="term" value="C:clathrin-coated vesicle"/>
    <property type="evidence" value="ECO:0007669"/>
    <property type="project" value="EnsemblFungi"/>
</dbReference>
<dbReference type="OrthoDB" id="1026733at2759"/>
<dbReference type="PANTHER" id="PTHR23322">
    <property type="entry name" value="FAS-ASSOCIATED PROTEIN"/>
    <property type="match status" value="1"/>
</dbReference>
<dbReference type="HOGENOM" id="CLU_020031_0_0_1"/>
<protein>
    <recommendedName>
        <fullName evidence="3">UBX domain-containing protein</fullName>
    </recommendedName>
</protein>
<dbReference type="GO" id="GO:0016567">
    <property type="term" value="P:protein ubiquitination"/>
    <property type="evidence" value="ECO:0007669"/>
    <property type="project" value="EnsemblFungi"/>
</dbReference>
<dbReference type="InterPro" id="IPR050730">
    <property type="entry name" value="UBX_domain-protein"/>
</dbReference>
<dbReference type="InterPro" id="IPR001012">
    <property type="entry name" value="UBX_dom"/>
</dbReference>
<name>J7S2L4_HUIN7</name>
<dbReference type="InterPro" id="IPR006577">
    <property type="entry name" value="UAS"/>
</dbReference>
<dbReference type="GeneID" id="34523874"/>
<dbReference type="EMBL" id="HE978314">
    <property type="protein sequence ID" value="CCK68239.1"/>
    <property type="molecule type" value="Genomic_DNA"/>
</dbReference>
<dbReference type="STRING" id="1071383.J7S2L4"/>
<reference evidence="4 5" key="1">
    <citation type="journal article" date="2011" name="Proc. Natl. Acad. Sci. U.S.A.">
        <title>Evolutionary erosion of yeast sex chromosomes by mating-type switching accidents.</title>
        <authorList>
            <person name="Gordon J.L."/>
            <person name="Armisen D."/>
            <person name="Proux-Wera E."/>
            <person name="Oheigeartaigh S.S."/>
            <person name="Byrne K.P."/>
            <person name="Wolfe K.H."/>
        </authorList>
    </citation>
    <scope>NUCLEOTIDE SEQUENCE [LARGE SCALE GENOMIC DNA]</scope>
    <source>
        <strain evidence="5">ATCC MYA-139 / BCRC 22969 / CBS 8797 / CCRC 22969 / KCTC 17520 / NBRC 10181 / NCYC 3082</strain>
    </source>
</reference>
<feature type="domain" description="UBX" evidence="3">
    <location>
        <begin position="316"/>
        <end position="400"/>
    </location>
</feature>
<feature type="region of interest" description="Disordered" evidence="1">
    <location>
        <begin position="263"/>
        <end position="290"/>
    </location>
</feature>
<dbReference type="GO" id="GO:0072583">
    <property type="term" value="P:clathrin-dependent endocytosis"/>
    <property type="evidence" value="ECO:0007669"/>
    <property type="project" value="EnsemblFungi"/>
</dbReference>
<dbReference type="GO" id="GO:0030276">
    <property type="term" value="F:clathrin binding"/>
    <property type="evidence" value="ECO:0007669"/>
    <property type="project" value="EnsemblFungi"/>
</dbReference>
<sequence>MPGGFPTEGGPTGPGNAYQEAQQAPHISGRQAGVIAMSALLQIPLLILYYSLTGIILLLGLIKPVFNFANMYNRKHKSVHDHATESTRLLEELSSQSVPSTEGAFTFGSVYNSESSVIPSNLVQQCYTDLLEQCISQIKFGLIYIHDPLVPNRMEFVEKILCSEPFINAVQTYQIFLWFGDITTPEGLQVANSLKIRHMPFIGVLSMKDNTRMELIGKYEGSLEGYTAQKFDAILAKAYPQLVKLAQKRQNREMERLIREQQDSRFRESLRHDQERDRQRNEAEERAQNEIQERTLKRQWLLWRKANLEPEPTRGLYNDACRVAIRLGDNSRITRSFSATLPIEEIYAFVELKMNNLLDSPEEDDNVSEPPTNYRHRYSFRLISPAPRQELDPEARIKDEPAIYPSGTVLFEALDDDA</sequence>
<reference evidence="5" key="2">
    <citation type="submission" date="2012-08" db="EMBL/GenBank/DDBJ databases">
        <title>Genome sequence of Kazachstania naganishii.</title>
        <authorList>
            <person name="Gordon J.L."/>
            <person name="Armisen D."/>
            <person name="Proux-Wera E."/>
            <person name="OhEigeartaigh S.S."/>
            <person name="Byrne K.P."/>
            <person name="Wolfe K.H."/>
        </authorList>
    </citation>
    <scope>NUCLEOTIDE SEQUENCE [LARGE SCALE GENOMIC DNA]</scope>
    <source>
        <strain evidence="5">ATCC MYA-139 / BCRC 22969 / CBS 8797 / CCRC 22969 / KCTC 17520 / NBRC 10181 / NCYC 3082</strain>
    </source>
</reference>
<dbReference type="CDD" id="cd01767">
    <property type="entry name" value="UBX"/>
    <property type="match status" value="1"/>
</dbReference>
<feature type="transmembrane region" description="Helical" evidence="2">
    <location>
        <begin position="47"/>
        <end position="66"/>
    </location>
</feature>
<dbReference type="Pfam" id="PF00789">
    <property type="entry name" value="UBX"/>
    <property type="match status" value="1"/>
</dbReference>
<dbReference type="GO" id="GO:0140624">
    <property type="term" value="P:EGAD pathway"/>
    <property type="evidence" value="ECO:0007669"/>
    <property type="project" value="EnsemblFungi"/>
</dbReference>
<dbReference type="GO" id="GO:0036503">
    <property type="term" value="P:ERAD pathway"/>
    <property type="evidence" value="ECO:0007669"/>
    <property type="project" value="TreeGrafter"/>
</dbReference>
<keyword evidence="2" id="KW-0472">Membrane</keyword>
<dbReference type="KEGG" id="kng:KNAG_0A05760"/>